<evidence type="ECO:0000313" key="3">
    <source>
        <dbReference type="Proteomes" id="UP000597444"/>
    </source>
</evidence>
<keyword evidence="1" id="KW-0812">Transmembrane</keyword>
<evidence type="ECO:0008006" key="4">
    <source>
        <dbReference type="Google" id="ProtNLM"/>
    </source>
</evidence>
<dbReference type="RefSeq" id="WP_220206386.1">
    <property type="nucleotide sequence ID" value="NZ_BNJK01000001.1"/>
</dbReference>
<keyword evidence="3" id="KW-1185">Reference proteome</keyword>
<proteinExistence type="predicted"/>
<sequence>MITRRERRGRYWLRWLLIIPFIVLLWPAFYSSGGPTLFDFPFFYWFQLLWIIITAIITAVVYFAGA</sequence>
<dbReference type="InterPro" id="IPR021741">
    <property type="entry name" value="DUF3311"/>
</dbReference>
<dbReference type="AlphaFoldDB" id="A0A8J3IPW3"/>
<gene>
    <name evidence="2" type="ORF">KSF_057670</name>
</gene>
<evidence type="ECO:0000256" key="1">
    <source>
        <dbReference type="SAM" id="Phobius"/>
    </source>
</evidence>
<organism evidence="2 3">
    <name type="scientific">Reticulibacter mediterranei</name>
    <dbReference type="NCBI Taxonomy" id="2778369"/>
    <lineage>
        <taxon>Bacteria</taxon>
        <taxon>Bacillati</taxon>
        <taxon>Chloroflexota</taxon>
        <taxon>Ktedonobacteria</taxon>
        <taxon>Ktedonobacterales</taxon>
        <taxon>Reticulibacteraceae</taxon>
        <taxon>Reticulibacter</taxon>
    </lineage>
</organism>
<evidence type="ECO:0000313" key="2">
    <source>
        <dbReference type="EMBL" id="GHO95719.1"/>
    </source>
</evidence>
<dbReference type="EMBL" id="BNJK01000001">
    <property type="protein sequence ID" value="GHO95719.1"/>
    <property type="molecule type" value="Genomic_DNA"/>
</dbReference>
<comment type="caution">
    <text evidence="2">The sequence shown here is derived from an EMBL/GenBank/DDBJ whole genome shotgun (WGS) entry which is preliminary data.</text>
</comment>
<keyword evidence="1" id="KW-0472">Membrane</keyword>
<protein>
    <recommendedName>
        <fullName evidence="4">DUF3311 domain-containing protein</fullName>
    </recommendedName>
</protein>
<reference evidence="2" key="1">
    <citation type="submission" date="2020-10" db="EMBL/GenBank/DDBJ databases">
        <title>Taxonomic study of unclassified bacteria belonging to the class Ktedonobacteria.</title>
        <authorList>
            <person name="Yabe S."/>
            <person name="Wang C.M."/>
            <person name="Zheng Y."/>
            <person name="Sakai Y."/>
            <person name="Cavaletti L."/>
            <person name="Monciardini P."/>
            <person name="Donadio S."/>
        </authorList>
    </citation>
    <scope>NUCLEOTIDE SEQUENCE</scope>
    <source>
        <strain evidence="2">ID150040</strain>
    </source>
</reference>
<keyword evidence="1" id="KW-1133">Transmembrane helix</keyword>
<dbReference type="Proteomes" id="UP000597444">
    <property type="component" value="Unassembled WGS sequence"/>
</dbReference>
<accession>A0A8J3IPW3</accession>
<dbReference type="Pfam" id="PF11755">
    <property type="entry name" value="DUF3311"/>
    <property type="match status" value="1"/>
</dbReference>
<feature type="transmembrane region" description="Helical" evidence="1">
    <location>
        <begin position="12"/>
        <end position="30"/>
    </location>
</feature>
<feature type="transmembrane region" description="Helical" evidence="1">
    <location>
        <begin position="42"/>
        <end position="64"/>
    </location>
</feature>
<name>A0A8J3IPW3_9CHLR</name>